<organism evidence="10">
    <name type="scientific">Arcobacter sp. AZ-2023</name>
    <dbReference type="NCBI Taxonomy" id="3074453"/>
    <lineage>
        <taxon>Bacteria</taxon>
        <taxon>Pseudomonadati</taxon>
        <taxon>Campylobacterota</taxon>
        <taxon>Epsilonproteobacteria</taxon>
        <taxon>Campylobacterales</taxon>
        <taxon>Arcobacteraceae</taxon>
        <taxon>Arcobacter</taxon>
    </lineage>
</organism>
<dbReference type="EMBL" id="CP134851">
    <property type="protein sequence ID" value="WNL23638.1"/>
    <property type="molecule type" value="Genomic_DNA"/>
</dbReference>
<reference evidence="6" key="2">
    <citation type="submission" date="2023-09" db="EMBL/GenBank/DDBJ databases">
        <title>Characterization of Arcobacter Isolates from Retail Chicken Sold in Supermarkets in Tbilisi, Georgia.</title>
        <authorList>
            <person name="Matthias R."/>
            <person name="Zautner A.E."/>
        </authorList>
    </citation>
    <scope>NUCLEOTIDE SEQUENCE</scope>
    <source>
        <strain evidence="6">LEO 108</strain>
    </source>
</reference>
<dbReference type="GO" id="GO:0008168">
    <property type="term" value="F:methyltransferase activity"/>
    <property type="evidence" value="ECO:0007669"/>
    <property type="project" value="UniProtKB-KW"/>
</dbReference>
<evidence type="ECO:0000259" key="5">
    <source>
        <dbReference type="Pfam" id="PF13649"/>
    </source>
</evidence>
<keyword evidence="3" id="KW-0949">S-adenosyl-L-methionine</keyword>
<dbReference type="AlphaFoldDB" id="A0AA96IAV2"/>
<dbReference type="InterPro" id="IPR041698">
    <property type="entry name" value="Methyltransf_25"/>
</dbReference>
<name>A0AA96IAV2_9BACT</name>
<dbReference type="EMBL" id="CP134850">
    <property type="protein sequence ID" value="WNL22325.1"/>
    <property type="molecule type" value="Genomic_DNA"/>
</dbReference>
<dbReference type="SUPFAM" id="SSF53335">
    <property type="entry name" value="S-adenosyl-L-methionine-dependent methyltransferases"/>
    <property type="match status" value="1"/>
</dbReference>
<dbReference type="Gene3D" id="2.20.130.10">
    <property type="entry name" value="CAC2371-like domains"/>
    <property type="match status" value="1"/>
</dbReference>
<keyword evidence="2" id="KW-0808">Transferase</keyword>
<keyword evidence="4" id="KW-0175">Coiled coil</keyword>
<evidence type="ECO:0000313" key="7">
    <source>
        <dbReference type="EMBL" id="WNL20183.1"/>
    </source>
</evidence>
<dbReference type="PANTHER" id="PTHR43464:SF19">
    <property type="entry name" value="UBIQUINONE BIOSYNTHESIS O-METHYLTRANSFERASE, MITOCHONDRIAL"/>
    <property type="match status" value="1"/>
</dbReference>
<dbReference type="PANTHER" id="PTHR43464">
    <property type="entry name" value="METHYLTRANSFERASE"/>
    <property type="match status" value="1"/>
</dbReference>
<sequence>MNQFGDLYSQYYDLLYSDKDYINEVEYIDGLIKNNTKTVQTLLDMGCGTGKHAELFCEKGYTVHGIDLSEDMLKIANQRKKEKEDKLEFSHSNIQELNLNKKFDVIVSLFHVMSYQNSNEQLIKAFEVAKNHLNNDGIFIFDFWYGPAVLRDLPTTRVKRLQNENIKVTRIAEPILNPQQNIVDVNYDVFIEDKLSNKIIEKKELHKMRYFFDTELELICQNVGFKILNKYEWMNNKNPNFNSWNVVWIVKK</sequence>
<keyword evidence="1 10" id="KW-0489">Methyltransferase</keyword>
<evidence type="ECO:0000256" key="2">
    <source>
        <dbReference type="ARBA" id="ARBA00022679"/>
    </source>
</evidence>
<feature type="domain" description="Methyltransferase" evidence="5">
    <location>
        <begin position="43"/>
        <end position="137"/>
    </location>
</feature>
<dbReference type="Pfam" id="PF13649">
    <property type="entry name" value="Methyltransf_25"/>
    <property type="match status" value="1"/>
</dbReference>
<evidence type="ECO:0000313" key="9">
    <source>
        <dbReference type="EMBL" id="WNL23638.1"/>
    </source>
</evidence>
<evidence type="ECO:0000256" key="1">
    <source>
        <dbReference type="ARBA" id="ARBA00022603"/>
    </source>
</evidence>
<gene>
    <name evidence="6" type="ORF">RJG51_07810</name>
    <name evidence="7" type="ORF">RJG53_05470</name>
    <name evidence="9" type="ORF">RJG55_00790</name>
    <name evidence="8" type="ORF">RJG56_05320</name>
    <name evidence="10" type="ORF">RJG57_10530</name>
</gene>
<proteinExistence type="predicted"/>
<evidence type="ECO:0000313" key="8">
    <source>
        <dbReference type="EMBL" id="WNL22325.1"/>
    </source>
</evidence>
<dbReference type="Gene3D" id="3.40.50.150">
    <property type="entry name" value="Vaccinia Virus protein VP39"/>
    <property type="match status" value="1"/>
</dbReference>
<dbReference type="GO" id="GO:0032259">
    <property type="term" value="P:methylation"/>
    <property type="evidence" value="ECO:0007669"/>
    <property type="project" value="UniProtKB-KW"/>
</dbReference>
<dbReference type="EMBL" id="CP134849">
    <property type="protein sequence ID" value="WNL20183.1"/>
    <property type="molecule type" value="Genomic_DNA"/>
</dbReference>
<evidence type="ECO:0000313" key="6">
    <source>
        <dbReference type="EMBL" id="WNL13936.1"/>
    </source>
</evidence>
<protein>
    <submittedName>
        <fullName evidence="10">Methyltransferase domain-containing protein</fullName>
    </submittedName>
</protein>
<evidence type="ECO:0000256" key="3">
    <source>
        <dbReference type="ARBA" id="ARBA00022691"/>
    </source>
</evidence>
<evidence type="ECO:0000313" key="10">
    <source>
        <dbReference type="EMBL" id="WNL25470.1"/>
    </source>
</evidence>
<dbReference type="EMBL" id="CP134852">
    <property type="protein sequence ID" value="WNL25470.1"/>
    <property type="molecule type" value="Genomic_DNA"/>
</dbReference>
<dbReference type="EMBL" id="CP134845">
    <property type="protein sequence ID" value="WNL13936.1"/>
    <property type="molecule type" value="Genomic_DNA"/>
</dbReference>
<accession>A0AA96IAV2</accession>
<feature type="coiled-coil region" evidence="4">
    <location>
        <begin position="66"/>
        <end position="100"/>
    </location>
</feature>
<dbReference type="InterPro" id="IPR029063">
    <property type="entry name" value="SAM-dependent_MTases_sf"/>
</dbReference>
<dbReference type="CDD" id="cd02440">
    <property type="entry name" value="AdoMet_MTases"/>
    <property type="match status" value="1"/>
</dbReference>
<reference evidence="10" key="1">
    <citation type="submission" date="2023-09" db="EMBL/GenBank/DDBJ databases">
        <title>Arcobacter tbilisiensis sp. nov. isolated from chicken meat in Tbilisi, Georgia.</title>
        <authorList>
            <person name="Matthias R."/>
            <person name="Zautner A.E."/>
        </authorList>
    </citation>
    <scope>NUCLEOTIDE SEQUENCE</scope>
    <source>
        <strain evidence="10">LEO 70</strain>
        <strain evidence="9">LEO 74</strain>
        <strain evidence="8">LEO 79</strain>
        <strain evidence="7">LEO 99</strain>
    </source>
</reference>
<evidence type="ECO:0000256" key="4">
    <source>
        <dbReference type="SAM" id="Coils"/>
    </source>
</evidence>